<dbReference type="EMBL" id="JARJCN010000084">
    <property type="protein sequence ID" value="KAJ7076190.1"/>
    <property type="molecule type" value="Genomic_DNA"/>
</dbReference>
<organism evidence="2 3">
    <name type="scientific">Mycena belliarum</name>
    <dbReference type="NCBI Taxonomy" id="1033014"/>
    <lineage>
        <taxon>Eukaryota</taxon>
        <taxon>Fungi</taxon>
        <taxon>Dikarya</taxon>
        <taxon>Basidiomycota</taxon>
        <taxon>Agaricomycotina</taxon>
        <taxon>Agaricomycetes</taxon>
        <taxon>Agaricomycetidae</taxon>
        <taxon>Agaricales</taxon>
        <taxon>Marasmiineae</taxon>
        <taxon>Mycenaceae</taxon>
        <taxon>Mycena</taxon>
    </lineage>
</organism>
<evidence type="ECO:0000313" key="3">
    <source>
        <dbReference type="Proteomes" id="UP001222325"/>
    </source>
</evidence>
<gene>
    <name evidence="2" type="ORF">B0H15DRAFT_955869</name>
</gene>
<sequence length="121" mass="13459">MPLACPLCLDLLDAPNTLPQPALSRLRRRHHQPHASPPLPSTSGAPDHRCRYSGHIPQRSPPYFDAFDASSEARWLPTSGASPYVSCASRKRHQCVAMAACLVFGRVSRDFRWPGSIPQRF</sequence>
<name>A0AAD6TQN6_9AGAR</name>
<feature type="region of interest" description="Disordered" evidence="1">
    <location>
        <begin position="20"/>
        <end position="53"/>
    </location>
</feature>
<proteinExistence type="predicted"/>
<dbReference type="AlphaFoldDB" id="A0AAD6TQN6"/>
<accession>A0AAD6TQN6</accession>
<keyword evidence="3" id="KW-1185">Reference proteome</keyword>
<evidence type="ECO:0000256" key="1">
    <source>
        <dbReference type="SAM" id="MobiDB-lite"/>
    </source>
</evidence>
<evidence type="ECO:0000313" key="2">
    <source>
        <dbReference type="EMBL" id="KAJ7076190.1"/>
    </source>
</evidence>
<protein>
    <submittedName>
        <fullName evidence="2">Uncharacterized protein</fullName>
    </submittedName>
</protein>
<comment type="caution">
    <text evidence="2">The sequence shown here is derived from an EMBL/GenBank/DDBJ whole genome shotgun (WGS) entry which is preliminary data.</text>
</comment>
<reference evidence="2" key="1">
    <citation type="submission" date="2023-03" db="EMBL/GenBank/DDBJ databases">
        <title>Massive genome expansion in bonnet fungi (Mycena s.s.) driven by repeated elements and novel gene families across ecological guilds.</title>
        <authorList>
            <consortium name="Lawrence Berkeley National Laboratory"/>
            <person name="Harder C.B."/>
            <person name="Miyauchi S."/>
            <person name="Viragh M."/>
            <person name="Kuo A."/>
            <person name="Thoen E."/>
            <person name="Andreopoulos B."/>
            <person name="Lu D."/>
            <person name="Skrede I."/>
            <person name="Drula E."/>
            <person name="Henrissat B."/>
            <person name="Morin E."/>
            <person name="Kohler A."/>
            <person name="Barry K."/>
            <person name="LaButti K."/>
            <person name="Morin E."/>
            <person name="Salamov A."/>
            <person name="Lipzen A."/>
            <person name="Mereny Z."/>
            <person name="Hegedus B."/>
            <person name="Baldrian P."/>
            <person name="Stursova M."/>
            <person name="Weitz H."/>
            <person name="Taylor A."/>
            <person name="Grigoriev I.V."/>
            <person name="Nagy L.G."/>
            <person name="Martin F."/>
            <person name="Kauserud H."/>
        </authorList>
    </citation>
    <scope>NUCLEOTIDE SEQUENCE</scope>
    <source>
        <strain evidence="2">CBHHK173m</strain>
    </source>
</reference>
<dbReference type="Proteomes" id="UP001222325">
    <property type="component" value="Unassembled WGS sequence"/>
</dbReference>